<reference evidence="2" key="1">
    <citation type="submission" date="2021-08" db="EMBL/GenBank/DDBJ databases">
        <title>WGS assembly of Ceratopteris richardii.</title>
        <authorList>
            <person name="Marchant D.B."/>
            <person name="Chen G."/>
            <person name="Jenkins J."/>
            <person name="Shu S."/>
            <person name="Leebens-Mack J."/>
            <person name="Grimwood J."/>
            <person name="Schmutz J."/>
            <person name="Soltis P."/>
            <person name="Soltis D."/>
            <person name="Chen Z.-H."/>
        </authorList>
    </citation>
    <scope>NUCLEOTIDE SEQUENCE</scope>
    <source>
        <strain evidence="2">Whitten #5841</strain>
        <tissue evidence="2">Leaf</tissue>
    </source>
</reference>
<keyword evidence="1" id="KW-0472">Membrane</keyword>
<keyword evidence="1" id="KW-0812">Transmembrane</keyword>
<dbReference type="EMBL" id="CM035409">
    <property type="protein sequence ID" value="KAH7439494.1"/>
    <property type="molecule type" value="Genomic_DNA"/>
</dbReference>
<feature type="transmembrane region" description="Helical" evidence="1">
    <location>
        <begin position="206"/>
        <end position="227"/>
    </location>
</feature>
<dbReference type="AlphaFoldDB" id="A0A8T2V150"/>
<dbReference type="Proteomes" id="UP000825935">
    <property type="component" value="Chromosome 4"/>
</dbReference>
<evidence type="ECO:0000313" key="2">
    <source>
        <dbReference type="EMBL" id="KAH7439494.1"/>
    </source>
</evidence>
<gene>
    <name evidence="2" type="ORF">KP509_04G064600</name>
</gene>
<name>A0A8T2V150_CERRI</name>
<keyword evidence="1" id="KW-1133">Transmembrane helix</keyword>
<protein>
    <submittedName>
        <fullName evidence="2">Uncharacterized protein</fullName>
    </submittedName>
</protein>
<comment type="caution">
    <text evidence="2">The sequence shown here is derived from an EMBL/GenBank/DDBJ whole genome shotgun (WGS) entry which is preliminary data.</text>
</comment>
<sequence length="241" mass="27002">MVSTGQVLFAIAASSLPNQRATEDASPLYRLCAPRLKGYSRQILTQSCVPRMAFFSAPTPTKVHRPLFDKCSINMCSRATLAGGYAPDFVRKQELACTSRTRIPLIPMSAKQMRGPGLPLLTNVGYPPTHWHFLQTLEQCEDSATGITVGPDAQTPIVHNGYTPAEEAFTRPNRSWRRISITTEKKISLKEANCAHDMKNYTELRFAVKLSLQTMPMMMLYLFVFLWPVNLLMNGASQIQF</sequence>
<evidence type="ECO:0000313" key="3">
    <source>
        <dbReference type="Proteomes" id="UP000825935"/>
    </source>
</evidence>
<evidence type="ECO:0000256" key="1">
    <source>
        <dbReference type="SAM" id="Phobius"/>
    </source>
</evidence>
<keyword evidence="3" id="KW-1185">Reference proteome</keyword>
<accession>A0A8T2V150</accession>
<organism evidence="2 3">
    <name type="scientific">Ceratopteris richardii</name>
    <name type="common">Triangle waterfern</name>
    <dbReference type="NCBI Taxonomy" id="49495"/>
    <lineage>
        <taxon>Eukaryota</taxon>
        <taxon>Viridiplantae</taxon>
        <taxon>Streptophyta</taxon>
        <taxon>Embryophyta</taxon>
        <taxon>Tracheophyta</taxon>
        <taxon>Polypodiopsida</taxon>
        <taxon>Polypodiidae</taxon>
        <taxon>Polypodiales</taxon>
        <taxon>Pteridineae</taxon>
        <taxon>Pteridaceae</taxon>
        <taxon>Parkerioideae</taxon>
        <taxon>Ceratopteris</taxon>
    </lineage>
</organism>
<proteinExistence type="predicted"/>